<proteinExistence type="predicted"/>
<dbReference type="PANTHER" id="PTHR30204:SF69">
    <property type="entry name" value="MERR-FAMILY TRANSCRIPTIONAL REGULATOR"/>
    <property type="match status" value="1"/>
</dbReference>
<dbReference type="GeneID" id="98916573"/>
<evidence type="ECO:0000256" key="1">
    <source>
        <dbReference type="ARBA" id="ARBA00022491"/>
    </source>
</evidence>
<name>A0A4V2W3I4_9FIRM</name>
<dbReference type="PANTHER" id="PTHR30204">
    <property type="entry name" value="REDOX-CYCLING DRUG-SENSING TRANSCRIPTIONAL ACTIVATOR SOXR"/>
    <property type="match status" value="1"/>
</dbReference>
<comment type="caution">
    <text evidence="6">The sequence shown here is derived from an EMBL/GenBank/DDBJ whole genome shotgun (WGS) entry which is preliminary data.</text>
</comment>
<sequence>MYIQELSKKLRISKKAINLYEEKGLIQPQKDNKGYRVYHKHEQQMLLRIKQLRQMNFTIAEIKEILIEHHYELFEKKKADYQKQIYDIETSIDFIDSVQECIERQEDMSSLSQDLDQAFKLKERTTFQRFTIDFEKLIFWLMFLAVMLASKSQGQDDIYEMISSVLVLISFSIYASPRIKVFAYQIYQKLKK</sequence>
<gene>
    <name evidence="6" type="ORF">EDD60_12833</name>
</gene>
<dbReference type="InterPro" id="IPR000551">
    <property type="entry name" value="MerR-type_HTH_dom"/>
</dbReference>
<dbReference type="GO" id="GO:0003677">
    <property type="term" value="F:DNA binding"/>
    <property type="evidence" value="ECO:0007669"/>
    <property type="project" value="UniProtKB-KW"/>
</dbReference>
<dbReference type="Proteomes" id="UP000295515">
    <property type="component" value="Unassembled WGS sequence"/>
</dbReference>
<evidence type="ECO:0000259" key="5">
    <source>
        <dbReference type="PROSITE" id="PS50937"/>
    </source>
</evidence>
<evidence type="ECO:0000256" key="3">
    <source>
        <dbReference type="ARBA" id="ARBA00023125"/>
    </source>
</evidence>
<keyword evidence="3 6" id="KW-0238">DNA-binding</keyword>
<dbReference type="SMART" id="SM00422">
    <property type="entry name" value="HTH_MERR"/>
    <property type="match status" value="1"/>
</dbReference>
<dbReference type="RefSeq" id="WP_066446677.1">
    <property type="nucleotide sequence ID" value="NZ_DBGCPY010000031.1"/>
</dbReference>
<keyword evidence="4" id="KW-0804">Transcription</keyword>
<dbReference type="InterPro" id="IPR009061">
    <property type="entry name" value="DNA-bd_dom_put_sf"/>
</dbReference>
<dbReference type="Pfam" id="PF13411">
    <property type="entry name" value="MerR_1"/>
    <property type="match status" value="1"/>
</dbReference>
<keyword evidence="7" id="KW-1185">Reference proteome</keyword>
<dbReference type="AlphaFoldDB" id="A0A4V2W3I4"/>
<dbReference type="InterPro" id="IPR047057">
    <property type="entry name" value="MerR_fam"/>
</dbReference>
<evidence type="ECO:0000313" key="7">
    <source>
        <dbReference type="Proteomes" id="UP000295515"/>
    </source>
</evidence>
<accession>A0A4V2W3I4</accession>
<dbReference type="SUPFAM" id="SSF46955">
    <property type="entry name" value="Putative DNA-binding domain"/>
    <property type="match status" value="1"/>
</dbReference>
<dbReference type="EMBL" id="SMCQ01000028">
    <property type="protein sequence ID" value="TCV91999.1"/>
    <property type="molecule type" value="Genomic_DNA"/>
</dbReference>
<keyword evidence="2" id="KW-0805">Transcription regulation</keyword>
<keyword evidence="1" id="KW-0678">Repressor</keyword>
<dbReference type="GO" id="GO:0003700">
    <property type="term" value="F:DNA-binding transcription factor activity"/>
    <property type="evidence" value="ECO:0007669"/>
    <property type="project" value="InterPro"/>
</dbReference>
<organism evidence="6 7">
    <name type="scientific">Longibaculum muris</name>
    <dbReference type="NCBI Taxonomy" id="1796628"/>
    <lineage>
        <taxon>Bacteria</taxon>
        <taxon>Bacillati</taxon>
        <taxon>Bacillota</taxon>
        <taxon>Erysipelotrichia</taxon>
        <taxon>Erysipelotrichales</taxon>
        <taxon>Coprobacillaceae</taxon>
        <taxon>Longibaculum</taxon>
    </lineage>
</organism>
<dbReference type="CDD" id="cd00592">
    <property type="entry name" value="HTH_MerR-like"/>
    <property type="match status" value="1"/>
</dbReference>
<evidence type="ECO:0000256" key="2">
    <source>
        <dbReference type="ARBA" id="ARBA00023015"/>
    </source>
</evidence>
<protein>
    <submittedName>
        <fullName evidence="6">DNA-binding transcriptional MerR regulator</fullName>
    </submittedName>
</protein>
<dbReference type="PROSITE" id="PS50937">
    <property type="entry name" value="HTH_MERR_2"/>
    <property type="match status" value="1"/>
</dbReference>
<evidence type="ECO:0000256" key="4">
    <source>
        <dbReference type="ARBA" id="ARBA00023163"/>
    </source>
</evidence>
<feature type="domain" description="HTH merR-type" evidence="5">
    <location>
        <begin position="1"/>
        <end position="68"/>
    </location>
</feature>
<evidence type="ECO:0000313" key="6">
    <source>
        <dbReference type="EMBL" id="TCV91999.1"/>
    </source>
</evidence>
<reference evidence="6 7" key="1">
    <citation type="submission" date="2019-03" db="EMBL/GenBank/DDBJ databases">
        <title>Genomic Encyclopedia of Type Strains, Phase IV (KMG-IV): sequencing the most valuable type-strain genomes for metagenomic binning, comparative biology and taxonomic classification.</title>
        <authorList>
            <person name="Goeker M."/>
        </authorList>
    </citation>
    <scope>NUCLEOTIDE SEQUENCE [LARGE SCALE GENOMIC DNA]</scope>
    <source>
        <strain evidence="6 7">DSM 29487</strain>
    </source>
</reference>
<dbReference type="Gene3D" id="1.10.1660.10">
    <property type="match status" value="1"/>
</dbReference>